<sequence length="147" mass="17203">MANGNNLVYVDILDEKGSTVFHKNYFIFVDLETPTLELLNKEVFKDDEDITPVLDTSNDSDDLDDFEDDNESDTSQLGYYKGIIKTNTNQLTMKFSVKDNLDFWKLYVNNDMIDSFSLDGYYQKNQKFVSYTMPVKDKQKNLCQIRR</sequence>
<evidence type="ECO:0000313" key="2">
    <source>
        <dbReference type="Proteomes" id="UP001180515"/>
    </source>
</evidence>
<evidence type="ECO:0000313" key="1">
    <source>
        <dbReference type="EMBL" id="MDT2731938.1"/>
    </source>
</evidence>
<gene>
    <name evidence="1" type="ORF">P7G31_06720</name>
</gene>
<name>A0AAE4L3Y3_9STRE</name>
<dbReference type="RefSeq" id="WP_311982155.1">
    <property type="nucleotide sequence ID" value="NZ_JARQAG010000008.1"/>
</dbReference>
<dbReference type="EMBL" id="JARQAG010000008">
    <property type="protein sequence ID" value="MDT2731938.1"/>
    <property type="molecule type" value="Genomic_DNA"/>
</dbReference>
<accession>A0AAE4L3Y3</accession>
<proteinExistence type="predicted"/>
<protein>
    <submittedName>
        <fullName evidence="1">Uncharacterized protein</fullName>
    </submittedName>
</protein>
<dbReference type="Proteomes" id="UP001180515">
    <property type="component" value="Unassembled WGS sequence"/>
</dbReference>
<comment type="caution">
    <text evidence="1">The sequence shown here is derived from an EMBL/GenBank/DDBJ whole genome shotgun (WGS) entry which is preliminary data.</text>
</comment>
<organism evidence="1 2">
    <name type="scientific">Streptococcus parauberis</name>
    <dbReference type="NCBI Taxonomy" id="1348"/>
    <lineage>
        <taxon>Bacteria</taxon>
        <taxon>Bacillati</taxon>
        <taxon>Bacillota</taxon>
        <taxon>Bacilli</taxon>
        <taxon>Lactobacillales</taxon>
        <taxon>Streptococcaceae</taxon>
        <taxon>Streptococcus</taxon>
    </lineage>
</organism>
<reference evidence="1" key="1">
    <citation type="submission" date="2023-03" db="EMBL/GenBank/DDBJ databases">
        <authorList>
            <person name="Shen W."/>
            <person name="Cai J."/>
        </authorList>
    </citation>
    <scope>NUCLEOTIDE SEQUENCE</scope>
    <source>
        <strain evidence="1">P82-2</strain>
    </source>
</reference>
<dbReference type="AlphaFoldDB" id="A0AAE4L3Y3"/>